<protein>
    <submittedName>
        <fullName evidence="1">Uncharacterized protein</fullName>
    </submittedName>
</protein>
<name>A0A4Z2HCH8_9TELE</name>
<comment type="caution">
    <text evidence="1">The sequence shown here is derived from an EMBL/GenBank/DDBJ whole genome shotgun (WGS) entry which is preliminary data.</text>
</comment>
<evidence type="ECO:0000313" key="1">
    <source>
        <dbReference type="EMBL" id="TNN63220.1"/>
    </source>
</evidence>
<keyword evidence="2" id="KW-1185">Reference proteome</keyword>
<reference evidence="1 2" key="1">
    <citation type="submission" date="2019-03" db="EMBL/GenBank/DDBJ databases">
        <title>First draft genome of Liparis tanakae, snailfish: a comprehensive survey of snailfish specific genes.</title>
        <authorList>
            <person name="Kim W."/>
            <person name="Song I."/>
            <person name="Jeong J.-H."/>
            <person name="Kim D."/>
            <person name="Kim S."/>
            <person name="Ryu S."/>
            <person name="Song J.Y."/>
            <person name="Lee S.K."/>
        </authorList>
    </citation>
    <scope>NUCLEOTIDE SEQUENCE [LARGE SCALE GENOMIC DNA]</scope>
    <source>
        <tissue evidence="1">Muscle</tissue>
    </source>
</reference>
<dbReference type="EMBL" id="SRLO01000278">
    <property type="protein sequence ID" value="TNN63220.1"/>
    <property type="molecule type" value="Genomic_DNA"/>
</dbReference>
<gene>
    <name evidence="1" type="ORF">EYF80_026563</name>
</gene>
<proteinExistence type="predicted"/>
<dbReference type="Proteomes" id="UP000314294">
    <property type="component" value="Unassembled WGS sequence"/>
</dbReference>
<accession>A0A4Z2HCH8</accession>
<organism evidence="1 2">
    <name type="scientific">Liparis tanakae</name>
    <name type="common">Tanaka's snailfish</name>
    <dbReference type="NCBI Taxonomy" id="230148"/>
    <lineage>
        <taxon>Eukaryota</taxon>
        <taxon>Metazoa</taxon>
        <taxon>Chordata</taxon>
        <taxon>Craniata</taxon>
        <taxon>Vertebrata</taxon>
        <taxon>Euteleostomi</taxon>
        <taxon>Actinopterygii</taxon>
        <taxon>Neopterygii</taxon>
        <taxon>Teleostei</taxon>
        <taxon>Neoteleostei</taxon>
        <taxon>Acanthomorphata</taxon>
        <taxon>Eupercaria</taxon>
        <taxon>Perciformes</taxon>
        <taxon>Cottioidei</taxon>
        <taxon>Cottales</taxon>
        <taxon>Liparidae</taxon>
        <taxon>Liparis</taxon>
    </lineage>
</organism>
<evidence type="ECO:0000313" key="2">
    <source>
        <dbReference type="Proteomes" id="UP000314294"/>
    </source>
</evidence>
<dbReference type="AlphaFoldDB" id="A0A4Z2HCH8"/>
<sequence>MRSRTTLISCGVCPRVWNKQEEKTEASLTLGICWSTASRVDLFVFGKLSMKAEYFLTRCLSSASSAKPHARGRPETRIILYSSYANDKIKTPHTPRADTQYGYSSLVSSASSAWDKKLFRVSVTSSSRCSFSLSFTLRASRVNSSRSRATRPGSPGLW</sequence>